<evidence type="ECO:0000313" key="10">
    <source>
        <dbReference type="Proteomes" id="UP001152799"/>
    </source>
</evidence>
<evidence type="ECO:0000256" key="8">
    <source>
        <dbReference type="SAM" id="SignalP"/>
    </source>
</evidence>
<keyword evidence="10" id="KW-1185">Reference proteome</keyword>
<dbReference type="OrthoDB" id="6365952at2759"/>
<dbReference type="InterPro" id="IPR001166">
    <property type="entry name" value="Hyperglycemic"/>
</dbReference>
<accession>A0A9P0DHH8</accession>
<evidence type="ECO:0000256" key="2">
    <source>
        <dbReference type="ARBA" id="ARBA00005447"/>
    </source>
</evidence>
<comment type="subcellular location">
    <subcellularLocation>
        <location evidence="1">Secreted</location>
    </subcellularLocation>
</comment>
<dbReference type="GO" id="GO:0007623">
    <property type="term" value="P:circadian rhythm"/>
    <property type="evidence" value="ECO:0007669"/>
    <property type="project" value="TreeGrafter"/>
</dbReference>
<keyword evidence="4" id="KW-0165">Cleavage on pair of basic residues</keyword>
<keyword evidence="8" id="KW-0732">Signal</keyword>
<dbReference type="PRINTS" id="PR00550">
    <property type="entry name" value="HYPRGLYCEMIC"/>
</dbReference>
<evidence type="ECO:0000256" key="7">
    <source>
        <dbReference type="PIRSR" id="PIRSR631098-51"/>
    </source>
</evidence>
<dbReference type="GO" id="GO:0005576">
    <property type="term" value="C:extracellular region"/>
    <property type="evidence" value="ECO:0007669"/>
    <property type="project" value="UniProtKB-SubCell"/>
</dbReference>
<dbReference type="PRINTS" id="PR00548">
    <property type="entry name" value="HYPRGLYCEMC1"/>
</dbReference>
<dbReference type="InterPro" id="IPR031098">
    <property type="entry name" value="Crust_neurohorm"/>
</dbReference>
<organism evidence="9 10">
    <name type="scientific">Ceutorhynchus assimilis</name>
    <name type="common">cabbage seed weevil</name>
    <dbReference type="NCBI Taxonomy" id="467358"/>
    <lineage>
        <taxon>Eukaryota</taxon>
        <taxon>Metazoa</taxon>
        <taxon>Ecdysozoa</taxon>
        <taxon>Arthropoda</taxon>
        <taxon>Hexapoda</taxon>
        <taxon>Insecta</taxon>
        <taxon>Pterygota</taxon>
        <taxon>Neoptera</taxon>
        <taxon>Endopterygota</taxon>
        <taxon>Coleoptera</taxon>
        <taxon>Polyphaga</taxon>
        <taxon>Cucujiformia</taxon>
        <taxon>Curculionidae</taxon>
        <taxon>Ceutorhynchinae</taxon>
        <taxon>Ceutorhynchus</taxon>
    </lineage>
</organism>
<dbReference type="EMBL" id="OU892278">
    <property type="protein sequence ID" value="CAH1126703.1"/>
    <property type="molecule type" value="Genomic_DNA"/>
</dbReference>
<dbReference type="Pfam" id="PF01147">
    <property type="entry name" value="Crust_neurohorm"/>
    <property type="match status" value="1"/>
</dbReference>
<feature type="disulfide bond" evidence="7">
    <location>
        <begin position="60"/>
        <end position="96"/>
    </location>
</feature>
<keyword evidence="6 7" id="KW-1015">Disulfide bond</keyword>
<dbReference type="PANTHER" id="PTHR35981:SF2">
    <property type="entry name" value="ION TRANSPORT PEPTIDE, ISOFORM C"/>
    <property type="match status" value="1"/>
</dbReference>
<evidence type="ECO:0000256" key="5">
    <source>
        <dbReference type="ARBA" id="ARBA00022702"/>
    </source>
</evidence>
<protein>
    <recommendedName>
        <fullName evidence="11">Ion transport peptide</fullName>
    </recommendedName>
</protein>
<evidence type="ECO:0000256" key="6">
    <source>
        <dbReference type="ARBA" id="ARBA00023157"/>
    </source>
</evidence>
<gene>
    <name evidence="9" type="ORF">CEUTPL_LOCUS5541</name>
</gene>
<sequence length="139" mass="15964">MSQRSSQLQQRGRGTRRAAVWCLAIALFVQSARAGSPWRRGSGPLLTHHLSKRSFFDIQCKGVYDKTIFAKLDRICEDCYHLFREPQVHSLCMKNCFTTGYFKGCLETLQLTDEMEQVKEMIKQIHGAPPDDEVSMLHN</sequence>
<feature type="signal peptide" evidence="8">
    <location>
        <begin position="1"/>
        <end position="34"/>
    </location>
</feature>
<dbReference type="GO" id="GO:0005184">
    <property type="term" value="F:neuropeptide hormone activity"/>
    <property type="evidence" value="ECO:0007669"/>
    <property type="project" value="InterPro"/>
</dbReference>
<dbReference type="Proteomes" id="UP001152799">
    <property type="component" value="Chromosome 2"/>
</dbReference>
<reference evidence="9" key="1">
    <citation type="submission" date="2022-01" db="EMBL/GenBank/DDBJ databases">
        <authorList>
            <person name="King R."/>
        </authorList>
    </citation>
    <scope>NUCLEOTIDE SEQUENCE</scope>
</reference>
<evidence type="ECO:0000256" key="4">
    <source>
        <dbReference type="ARBA" id="ARBA00022685"/>
    </source>
</evidence>
<dbReference type="PANTHER" id="PTHR35981">
    <property type="entry name" value="ION TRANSPORT PEPTIDE, ISOFORM C"/>
    <property type="match status" value="1"/>
</dbReference>
<proteinExistence type="inferred from homology"/>
<dbReference type="FunFam" id="1.10.2010.10:FF:000001">
    <property type="entry name" value="Ion transport peptide isoform C"/>
    <property type="match status" value="1"/>
</dbReference>
<dbReference type="InterPro" id="IPR035957">
    <property type="entry name" value="Crust_neurohorm_sf"/>
</dbReference>
<evidence type="ECO:0000256" key="1">
    <source>
        <dbReference type="ARBA" id="ARBA00004613"/>
    </source>
</evidence>
<dbReference type="AlphaFoldDB" id="A0A9P0DHH8"/>
<evidence type="ECO:0000256" key="3">
    <source>
        <dbReference type="ARBA" id="ARBA00022525"/>
    </source>
</evidence>
<keyword evidence="5" id="KW-0372">Hormone</keyword>
<name>A0A9P0DHH8_9CUCU</name>
<dbReference type="SUPFAM" id="SSF81778">
    <property type="entry name" value="Crustacean CHH/MIH/GIH neurohormone"/>
    <property type="match status" value="1"/>
</dbReference>
<feature type="chain" id="PRO_5040456839" description="Ion transport peptide" evidence="8">
    <location>
        <begin position="35"/>
        <end position="139"/>
    </location>
</feature>
<keyword evidence="3" id="KW-0964">Secreted</keyword>
<feature type="disulfide bond" evidence="7">
    <location>
        <begin position="76"/>
        <end position="92"/>
    </location>
</feature>
<feature type="disulfide bond" evidence="7">
    <location>
        <begin position="79"/>
        <end position="105"/>
    </location>
</feature>
<dbReference type="Gene3D" id="1.10.2010.10">
    <property type="entry name" value="Crustacean CHH/MIH/GIH neurohormone"/>
    <property type="match status" value="1"/>
</dbReference>
<evidence type="ECO:0008006" key="11">
    <source>
        <dbReference type="Google" id="ProtNLM"/>
    </source>
</evidence>
<evidence type="ECO:0000313" key="9">
    <source>
        <dbReference type="EMBL" id="CAH1126703.1"/>
    </source>
</evidence>
<dbReference type="InterPro" id="IPR000346">
    <property type="entry name" value="Hyperglycemic1"/>
</dbReference>
<comment type="similarity">
    <text evidence="2">Belongs to the arthropod CHH/MIH/GIH/VIH hormone family.</text>
</comment>